<evidence type="ECO:0000256" key="9">
    <source>
        <dbReference type="ARBA" id="ARBA00022827"/>
    </source>
</evidence>
<evidence type="ECO:0000256" key="15">
    <source>
        <dbReference type="RuleBase" id="RU003968"/>
    </source>
</evidence>
<feature type="binding site" evidence="14">
    <location>
        <position position="94"/>
    </location>
    <ligand>
        <name>FAD</name>
        <dbReference type="ChEBI" id="CHEBI:57692"/>
    </ligand>
</feature>
<feature type="binding site" evidence="14">
    <location>
        <position position="240"/>
    </location>
    <ligand>
        <name>FAD</name>
        <dbReference type="ChEBI" id="CHEBI:57692"/>
    </ligand>
</feature>
<comment type="subunit">
    <text evidence="5">Homodimer.</text>
</comment>
<dbReference type="GO" id="GO:0046562">
    <property type="term" value="F:beta-D-glucose oxidase activity"/>
    <property type="evidence" value="ECO:0007669"/>
    <property type="project" value="UniProtKB-EC"/>
</dbReference>
<dbReference type="Gene3D" id="4.10.450.10">
    <property type="entry name" value="Glucose Oxidase, domain 2"/>
    <property type="match status" value="1"/>
</dbReference>
<evidence type="ECO:0000256" key="13">
    <source>
        <dbReference type="PIRSR" id="PIRSR000137-1"/>
    </source>
</evidence>
<dbReference type="RefSeq" id="XP_024672368.1">
    <property type="nucleotide sequence ID" value="XM_024817342.1"/>
</dbReference>
<keyword evidence="8 15" id="KW-0285">Flavoprotein</keyword>
<comment type="catalytic activity">
    <reaction evidence="11">
        <text>beta-D-glucose + O2 = D-glucono-1,5-lactone + H2O2</text>
        <dbReference type="Rhea" id="RHEA:11428"/>
        <dbReference type="ChEBI" id="CHEBI:15379"/>
        <dbReference type="ChEBI" id="CHEBI:15903"/>
        <dbReference type="ChEBI" id="CHEBI:16217"/>
        <dbReference type="ChEBI" id="CHEBI:16240"/>
        <dbReference type="EC" id="1.1.3.4"/>
    </reaction>
    <physiologicalReaction direction="left-to-right" evidence="11">
        <dbReference type="Rhea" id="RHEA:11429"/>
    </physiologicalReaction>
</comment>
<dbReference type="Pfam" id="PF00732">
    <property type="entry name" value="GMC_oxred_N"/>
    <property type="match status" value="1"/>
</dbReference>
<dbReference type="Gene3D" id="3.50.50.60">
    <property type="entry name" value="FAD/NAD(P)-binding domain"/>
    <property type="match status" value="1"/>
</dbReference>
<dbReference type="GeneID" id="36524502"/>
<reference evidence="17 18" key="1">
    <citation type="submission" date="2017-12" db="EMBL/GenBank/DDBJ databases">
        <authorList>
            <consortium name="DOE Joint Genome Institute"/>
            <person name="Haridas S."/>
            <person name="Kjaerbolling I."/>
            <person name="Vesth T.C."/>
            <person name="Frisvad J.C."/>
            <person name="Nybo J.L."/>
            <person name="Theobald S."/>
            <person name="Kuo A."/>
            <person name="Bowyer P."/>
            <person name="Matsuda Y."/>
            <person name="Mondo S."/>
            <person name="Lyhne E.K."/>
            <person name="Kogle M.E."/>
            <person name="Clum A."/>
            <person name="Lipzen A."/>
            <person name="Salamov A."/>
            <person name="Ngan C.Y."/>
            <person name="Daum C."/>
            <person name="Chiniquy J."/>
            <person name="Barry K."/>
            <person name="LaButti K."/>
            <person name="Simmons B.A."/>
            <person name="Magnuson J.K."/>
            <person name="Mortensen U.H."/>
            <person name="Larsen T.O."/>
            <person name="Grigoriev I.V."/>
            <person name="Baker S.E."/>
            <person name="Andersen M.R."/>
            <person name="Nordberg H.P."/>
            <person name="Cantor M.N."/>
            <person name="Hua S.X."/>
        </authorList>
    </citation>
    <scope>NUCLEOTIDE SEQUENCE [LARGE SCALE GENOMIC DNA]</scope>
    <source>
        <strain evidence="17 18">CBS 102.13</strain>
    </source>
</reference>
<evidence type="ECO:0000313" key="17">
    <source>
        <dbReference type="EMBL" id="PLB38356.1"/>
    </source>
</evidence>
<dbReference type="InterPro" id="IPR000172">
    <property type="entry name" value="GMC_OxRdtase_N"/>
</dbReference>
<dbReference type="GO" id="GO:0050660">
    <property type="term" value="F:flavin adenine dinucleotide binding"/>
    <property type="evidence" value="ECO:0007669"/>
    <property type="project" value="InterPro"/>
</dbReference>
<dbReference type="Pfam" id="PF05199">
    <property type="entry name" value="GMC_oxred_C"/>
    <property type="match status" value="1"/>
</dbReference>
<keyword evidence="18" id="KW-1185">Reference proteome</keyword>
<dbReference type="AlphaFoldDB" id="A0A2I2FCJ3"/>
<dbReference type="EMBL" id="KZ559136">
    <property type="protein sequence ID" value="PLB38356.1"/>
    <property type="molecule type" value="Genomic_DNA"/>
</dbReference>
<evidence type="ECO:0000256" key="1">
    <source>
        <dbReference type="ARBA" id="ARBA00001974"/>
    </source>
</evidence>
<dbReference type="EC" id="1.1.3.4" evidence="12"/>
<dbReference type="PIRSF" id="PIRSF000137">
    <property type="entry name" value="Alcohol_oxidase"/>
    <property type="match status" value="1"/>
</dbReference>
<dbReference type="PROSITE" id="PS00623">
    <property type="entry name" value="GMC_OXRED_1"/>
    <property type="match status" value="1"/>
</dbReference>
<comment type="cofactor">
    <cofactor evidence="1 14">
        <name>FAD</name>
        <dbReference type="ChEBI" id="CHEBI:57692"/>
    </cofactor>
</comment>
<accession>A0A2I2FCJ3</accession>
<evidence type="ECO:0000256" key="8">
    <source>
        <dbReference type="ARBA" id="ARBA00022630"/>
    </source>
</evidence>
<evidence type="ECO:0000256" key="11">
    <source>
        <dbReference type="ARBA" id="ARBA00049435"/>
    </source>
</evidence>
<keyword evidence="6" id="KW-0134">Cell wall</keyword>
<dbReference type="InterPro" id="IPR036188">
    <property type="entry name" value="FAD/NAD-bd_sf"/>
</dbReference>
<keyword evidence="9 14" id="KW-0274">FAD</keyword>
<dbReference type="PANTHER" id="PTHR11552">
    <property type="entry name" value="GLUCOSE-METHANOL-CHOLINE GMC OXIDOREDUCTASE"/>
    <property type="match status" value="1"/>
</dbReference>
<evidence type="ECO:0000256" key="10">
    <source>
        <dbReference type="ARBA" id="ARBA00023002"/>
    </source>
</evidence>
<evidence type="ECO:0000256" key="12">
    <source>
        <dbReference type="ARBA" id="ARBA00049722"/>
    </source>
</evidence>
<dbReference type="SUPFAM" id="SSF54373">
    <property type="entry name" value="FAD-linked reductases, C-terminal domain"/>
    <property type="match status" value="1"/>
</dbReference>
<evidence type="ECO:0000256" key="5">
    <source>
        <dbReference type="ARBA" id="ARBA00011738"/>
    </source>
</evidence>
<dbReference type="STRING" id="41067.A0A2I2FCJ3"/>
<evidence type="ECO:0000313" key="18">
    <source>
        <dbReference type="Proteomes" id="UP000234585"/>
    </source>
</evidence>
<evidence type="ECO:0000256" key="2">
    <source>
        <dbReference type="ARBA" id="ARBA00004191"/>
    </source>
</evidence>
<sequence>MLLLAATIAAQYDYIIVGGGTSGLVVAHRLSEDPKTSVLVLEAGPSVFDNINVTDIDRLNYTYDSSIDWAYQTVPQTYGGRTQVLRAGKALGGTSVMNGAAYARAEVAQIDSWQEIGNDGWTWQNLFPYYFKSENISAPNKTQIEAGVSIDPKYHGSSGPLSVGFFDLRKEDHDLTAVFNRTLGSMGIPSNPDLNSGHMRGFTIHPSTVDVANIRNDAARAYYWPYANRPNVHVKLNTLVNRIVWDDRDQGGHEWDLTATGVEINTGRGKGHVINARKEVILAAGALGSPAILERSGAGNPSILRKLKIPVHINLPSVGENLQDQLNTSIVVSTKAPVTGTRTVAFASASDIFGSSVESVAASTRSQLAQYANDTANASHGATNAEDLLRLFEMQHDHIFSKNLPAAEFVFLLKGDQSIHTGYWGLLPFARGNSHIVSADPTKPPVVNPNYGMLDWDVQIQIAMSKFLRKMYKTGEFSDLIAEESLPGLSVVPEDASDETWARWIGEQYTPNYHVVGTASMLPRSMGGVVDNRLKVYGATNVRVVDASIQPLQLCGHPMANLYAIAEWVSDMIKEDAADQRGGD</sequence>
<name>A0A2I2FCJ3_ASPCN</name>
<evidence type="ECO:0000256" key="4">
    <source>
        <dbReference type="ARBA" id="ARBA00010790"/>
    </source>
</evidence>
<dbReference type="InterPro" id="IPR027424">
    <property type="entry name" value="Glucose_Oxidase_domain_2"/>
</dbReference>
<keyword evidence="10" id="KW-0560">Oxidoreductase</keyword>
<feature type="domain" description="Glucose-methanol-choline oxidoreductase N-terminal" evidence="16">
    <location>
        <begin position="88"/>
        <end position="111"/>
    </location>
</feature>
<comment type="subcellular location">
    <subcellularLocation>
        <location evidence="2">Secreted</location>
        <location evidence="2">Cell wall</location>
    </subcellularLocation>
    <subcellularLocation>
        <location evidence="3">Secreted</location>
        <location evidence="3">Extracellular space</location>
        <location evidence="3">Extracellular matrix</location>
    </subcellularLocation>
</comment>
<dbReference type="InterPro" id="IPR012132">
    <property type="entry name" value="GMC_OxRdtase"/>
</dbReference>
<dbReference type="Proteomes" id="UP000234585">
    <property type="component" value="Unassembled WGS sequence"/>
</dbReference>
<evidence type="ECO:0000256" key="6">
    <source>
        <dbReference type="ARBA" id="ARBA00022512"/>
    </source>
</evidence>
<organism evidence="17 18">
    <name type="scientific">Aspergillus candidus</name>
    <dbReference type="NCBI Taxonomy" id="41067"/>
    <lineage>
        <taxon>Eukaryota</taxon>
        <taxon>Fungi</taxon>
        <taxon>Dikarya</taxon>
        <taxon>Ascomycota</taxon>
        <taxon>Pezizomycotina</taxon>
        <taxon>Eurotiomycetes</taxon>
        <taxon>Eurotiomycetidae</taxon>
        <taxon>Eurotiales</taxon>
        <taxon>Aspergillaceae</taxon>
        <taxon>Aspergillus</taxon>
        <taxon>Aspergillus subgen. Circumdati</taxon>
    </lineage>
</organism>
<dbReference type="OrthoDB" id="269227at2759"/>
<comment type="similarity">
    <text evidence="4 15">Belongs to the GMC oxidoreductase family.</text>
</comment>
<proteinExistence type="inferred from homology"/>
<evidence type="ECO:0000256" key="7">
    <source>
        <dbReference type="ARBA" id="ARBA00022530"/>
    </source>
</evidence>
<feature type="active site" description="Proton donor" evidence="13">
    <location>
        <position position="514"/>
    </location>
</feature>
<protein>
    <recommendedName>
        <fullName evidence="12">glucose oxidase</fullName>
        <ecNumber evidence="12">1.1.3.4</ecNumber>
    </recommendedName>
</protein>
<gene>
    <name evidence="17" type="ORF">BDW47DRAFT_131577</name>
</gene>
<feature type="active site" description="Proton acceptor" evidence="13">
    <location>
        <position position="557"/>
    </location>
</feature>
<feature type="binding site" evidence="14">
    <location>
        <begin position="21"/>
        <end position="22"/>
    </location>
    <ligand>
        <name>FAD</name>
        <dbReference type="ChEBI" id="CHEBI:57692"/>
    </ligand>
</feature>
<dbReference type="InterPro" id="IPR007867">
    <property type="entry name" value="GMC_OxRtase_C"/>
</dbReference>
<keyword evidence="7" id="KW-0964">Secreted</keyword>
<evidence type="ECO:0000256" key="14">
    <source>
        <dbReference type="PIRSR" id="PIRSR000137-2"/>
    </source>
</evidence>
<dbReference type="SUPFAM" id="SSF51905">
    <property type="entry name" value="FAD/NAD(P)-binding domain"/>
    <property type="match status" value="1"/>
</dbReference>
<dbReference type="PANTHER" id="PTHR11552:SF201">
    <property type="entry name" value="GLUCOSE-METHANOL-CHOLINE OXIDOREDUCTASE N-TERMINAL DOMAIN-CONTAINING PROTEIN"/>
    <property type="match status" value="1"/>
</dbReference>
<evidence type="ECO:0000256" key="3">
    <source>
        <dbReference type="ARBA" id="ARBA00004498"/>
    </source>
</evidence>
<dbReference type="Gene3D" id="3.30.560.10">
    <property type="entry name" value="Glucose Oxidase, domain 3"/>
    <property type="match status" value="1"/>
</dbReference>
<keyword evidence="7" id="KW-0272">Extracellular matrix</keyword>
<evidence type="ECO:0000259" key="16">
    <source>
        <dbReference type="PROSITE" id="PS00623"/>
    </source>
</evidence>